<feature type="compositionally biased region" description="Basic and acidic residues" evidence="1">
    <location>
        <begin position="60"/>
        <end position="86"/>
    </location>
</feature>
<sequence length="100" mass="11124">MTSTISISYDLHPPSGIDKTASGLSKSRKIEVPVNTDGNQDVKSYYTALHNAIEEARTKVGEDLTEWRDAVGKDEASKEPKKAGKDEVEEEEEEEEEEEP</sequence>
<comment type="caution">
    <text evidence="2">The sequence shown here is derived from an EMBL/GenBank/DDBJ whole genome shotgun (WGS) entry which is preliminary data.</text>
</comment>
<evidence type="ECO:0000313" key="3">
    <source>
        <dbReference type="Proteomes" id="UP001437256"/>
    </source>
</evidence>
<dbReference type="EMBL" id="JBBXMP010000197">
    <property type="protein sequence ID" value="KAL0060003.1"/>
    <property type="molecule type" value="Genomic_DNA"/>
</dbReference>
<feature type="region of interest" description="Disordered" evidence="1">
    <location>
        <begin position="60"/>
        <end position="100"/>
    </location>
</feature>
<feature type="region of interest" description="Disordered" evidence="1">
    <location>
        <begin position="1"/>
        <end position="26"/>
    </location>
</feature>
<gene>
    <name evidence="2" type="ORF">AAF712_013239</name>
</gene>
<evidence type="ECO:0000256" key="1">
    <source>
        <dbReference type="SAM" id="MobiDB-lite"/>
    </source>
</evidence>
<evidence type="ECO:0008006" key="4">
    <source>
        <dbReference type="Google" id="ProtNLM"/>
    </source>
</evidence>
<keyword evidence="3" id="KW-1185">Reference proteome</keyword>
<organism evidence="2 3">
    <name type="scientific">Marasmius tenuissimus</name>
    <dbReference type="NCBI Taxonomy" id="585030"/>
    <lineage>
        <taxon>Eukaryota</taxon>
        <taxon>Fungi</taxon>
        <taxon>Dikarya</taxon>
        <taxon>Basidiomycota</taxon>
        <taxon>Agaricomycotina</taxon>
        <taxon>Agaricomycetes</taxon>
        <taxon>Agaricomycetidae</taxon>
        <taxon>Agaricales</taxon>
        <taxon>Marasmiineae</taxon>
        <taxon>Marasmiaceae</taxon>
        <taxon>Marasmius</taxon>
    </lineage>
</organism>
<dbReference type="Proteomes" id="UP001437256">
    <property type="component" value="Unassembled WGS sequence"/>
</dbReference>
<name>A0ABR2ZGY3_9AGAR</name>
<evidence type="ECO:0000313" key="2">
    <source>
        <dbReference type="EMBL" id="KAL0060003.1"/>
    </source>
</evidence>
<accession>A0ABR2ZGY3</accession>
<proteinExistence type="predicted"/>
<feature type="compositionally biased region" description="Acidic residues" evidence="1">
    <location>
        <begin position="87"/>
        <end position="100"/>
    </location>
</feature>
<protein>
    <recommendedName>
        <fullName evidence="4">EKC/KEOPS complex subunit GON7</fullName>
    </recommendedName>
</protein>
<reference evidence="2 3" key="1">
    <citation type="submission" date="2024-05" db="EMBL/GenBank/DDBJ databases">
        <title>A draft genome resource for the thread blight pathogen Marasmius tenuissimus strain MS-2.</title>
        <authorList>
            <person name="Yulfo-Soto G.E."/>
            <person name="Baruah I.K."/>
            <person name="Amoako-Attah I."/>
            <person name="Bukari Y."/>
            <person name="Meinhardt L.W."/>
            <person name="Bailey B.A."/>
            <person name="Cohen S.P."/>
        </authorList>
    </citation>
    <scope>NUCLEOTIDE SEQUENCE [LARGE SCALE GENOMIC DNA]</scope>
    <source>
        <strain evidence="2 3">MS-2</strain>
    </source>
</reference>